<name>A0ABR7I6Y8_9FIRM</name>
<protein>
    <submittedName>
        <fullName evidence="1">DUF3793 family protein</fullName>
    </submittedName>
</protein>
<evidence type="ECO:0000313" key="1">
    <source>
        <dbReference type="EMBL" id="MBC5752679.1"/>
    </source>
</evidence>
<gene>
    <name evidence="1" type="ORF">H8Z76_01345</name>
</gene>
<reference evidence="1 2" key="1">
    <citation type="submission" date="2020-08" db="EMBL/GenBank/DDBJ databases">
        <title>Genome public.</title>
        <authorList>
            <person name="Liu C."/>
            <person name="Sun Q."/>
        </authorList>
    </citation>
    <scope>NUCLEOTIDE SEQUENCE [LARGE SCALE GENOMIC DNA]</scope>
    <source>
        <strain evidence="1 2">BX0805</strain>
    </source>
</reference>
<comment type="caution">
    <text evidence="1">The sequence shown here is derived from an EMBL/GenBank/DDBJ whole genome shotgun (WGS) entry which is preliminary data.</text>
</comment>
<accession>A0ABR7I6Y8</accession>
<dbReference type="EMBL" id="JACOQH010000001">
    <property type="protein sequence ID" value="MBC5752679.1"/>
    <property type="molecule type" value="Genomic_DNA"/>
</dbReference>
<evidence type="ECO:0000313" key="2">
    <source>
        <dbReference type="Proteomes" id="UP000621540"/>
    </source>
</evidence>
<organism evidence="1 2">
    <name type="scientific">Roseburia yibonii</name>
    <dbReference type="NCBI Taxonomy" id="2763063"/>
    <lineage>
        <taxon>Bacteria</taxon>
        <taxon>Bacillati</taxon>
        <taxon>Bacillota</taxon>
        <taxon>Clostridia</taxon>
        <taxon>Lachnospirales</taxon>
        <taxon>Lachnospiraceae</taxon>
        <taxon>Roseburia</taxon>
    </lineage>
</organism>
<sequence>MSQEVFELVQGMDLKSIETQIALQCAPLISGLKVSNLLIISAEDEALVRVILRRSGISFFRLLRTGEKVTFLLFRKNPLEAYLKQQEVETMLAEAGYAELSLGNILSTFQKRYAHYMSAGGRFPHEMGLLLGYPAEDVKGFVENEGKNFLYSGYWKVYADVEEKRRLFQKFENAKETVIQLLSYGVGIQDILDIYKDENEPKQAAV</sequence>
<dbReference type="RefSeq" id="WP_186981418.1">
    <property type="nucleotide sequence ID" value="NZ_JACOQH010000001.1"/>
</dbReference>
<keyword evidence="2" id="KW-1185">Reference proteome</keyword>
<dbReference type="Proteomes" id="UP000621540">
    <property type="component" value="Unassembled WGS sequence"/>
</dbReference>
<dbReference type="InterPro" id="IPR024523">
    <property type="entry name" value="DUF3793"/>
</dbReference>
<proteinExistence type="predicted"/>
<dbReference type="Pfam" id="PF12672">
    <property type="entry name" value="DUF3793"/>
    <property type="match status" value="1"/>
</dbReference>